<dbReference type="SUPFAM" id="SSF103025">
    <property type="entry name" value="Folate-binding domain"/>
    <property type="match status" value="1"/>
</dbReference>
<sequence>MTWAAIATSNGAPAVRAYDGDVSAPYRSPLLSFPDAVASGDADGPDQGIAWHYGDPVGEQRAAVRSAALFDRSHRGLIAVTGPDRLTWLNTLTSQLLTGLGEGASTEALVLSPNGHVEHHMGVTEIGEITYLDTEPTDTAGLLKYLTMMVFWSKVELTEPDLAQLRVIGPKTSEIVSATGLLDAPVDRAVPLGAGGFARPTAGGVDLFVPLIALANTAAALTAAGARAAGSWAADALRIESRTPRLGIDTDEKTIPNEVTWLAEAVHLNKGCYRGQETVARVNNLGRPPRKLVLLHLDGSADRLPAPGSTVTTAEGRVVGRIGTVAHHHEDGPIALAMIKRSLPAGTPLLADGVDAAVDPDDLVDETPSGPPQSALDRRTFTDIRRR</sequence>
<evidence type="ECO:0000256" key="2">
    <source>
        <dbReference type="SAM" id="MobiDB-lite"/>
    </source>
</evidence>
<evidence type="ECO:0000313" key="6">
    <source>
        <dbReference type="Proteomes" id="UP000198741"/>
    </source>
</evidence>
<evidence type="ECO:0000256" key="1">
    <source>
        <dbReference type="ARBA" id="ARBA00022946"/>
    </source>
</evidence>
<proteinExistence type="predicted"/>
<dbReference type="EMBL" id="LT629710">
    <property type="protein sequence ID" value="SDO45272.1"/>
    <property type="molecule type" value="Genomic_DNA"/>
</dbReference>
<dbReference type="PANTHER" id="PTHR22602:SF0">
    <property type="entry name" value="TRANSFERASE CAF17, MITOCHONDRIAL-RELATED"/>
    <property type="match status" value="1"/>
</dbReference>
<dbReference type="NCBIfam" id="TIGR03317">
    <property type="entry name" value="ygfZ_signature"/>
    <property type="match status" value="1"/>
</dbReference>
<evidence type="ECO:0000259" key="3">
    <source>
        <dbReference type="Pfam" id="PF01571"/>
    </source>
</evidence>
<dbReference type="Pfam" id="PF25455">
    <property type="entry name" value="Beta-barrel_CAF17_C"/>
    <property type="match status" value="1"/>
</dbReference>
<accession>A0A1H0JP33</accession>
<evidence type="ECO:0000259" key="4">
    <source>
        <dbReference type="Pfam" id="PF25455"/>
    </source>
</evidence>
<organism evidence="5 6">
    <name type="scientific">Nakamurella panacisegetis</name>
    <dbReference type="NCBI Taxonomy" id="1090615"/>
    <lineage>
        <taxon>Bacteria</taxon>
        <taxon>Bacillati</taxon>
        <taxon>Actinomycetota</taxon>
        <taxon>Actinomycetes</taxon>
        <taxon>Nakamurellales</taxon>
        <taxon>Nakamurellaceae</taxon>
        <taxon>Nakamurella</taxon>
    </lineage>
</organism>
<dbReference type="Proteomes" id="UP000198741">
    <property type="component" value="Chromosome I"/>
</dbReference>
<feature type="region of interest" description="Disordered" evidence="2">
    <location>
        <begin position="360"/>
        <end position="387"/>
    </location>
</feature>
<keyword evidence="1" id="KW-0809">Transit peptide</keyword>
<feature type="domain" description="CAF17 C-terminal" evidence="4">
    <location>
        <begin position="291"/>
        <end position="359"/>
    </location>
</feature>
<dbReference type="PANTHER" id="PTHR22602">
    <property type="entry name" value="TRANSFERASE CAF17, MITOCHONDRIAL-RELATED"/>
    <property type="match status" value="1"/>
</dbReference>
<dbReference type="STRING" id="1090615.SAMN04515671_0980"/>
<dbReference type="InterPro" id="IPR057460">
    <property type="entry name" value="CAF17_C"/>
</dbReference>
<feature type="compositionally biased region" description="Basic and acidic residues" evidence="2">
    <location>
        <begin position="376"/>
        <end position="387"/>
    </location>
</feature>
<keyword evidence="6" id="KW-1185">Reference proteome</keyword>
<protein>
    <submittedName>
        <fullName evidence="5">Uncharacterized protein</fullName>
    </submittedName>
</protein>
<dbReference type="AlphaFoldDB" id="A0A1H0JP33"/>
<gene>
    <name evidence="5" type="ORF">SAMN04515671_0980</name>
</gene>
<reference evidence="5 6" key="1">
    <citation type="submission" date="2016-10" db="EMBL/GenBank/DDBJ databases">
        <authorList>
            <person name="de Groot N.N."/>
        </authorList>
    </citation>
    <scope>NUCLEOTIDE SEQUENCE [LARGE SCALE GENOMIC DNA]</scope>
    <source>
        <strain evidence="6">P4-7,KCTC 19426,CECT 7604</strain>
    </source>
</reference>
<dbReference type="Gene3D" id="3.30.1360.120">
    <property type="entry name" value="Probable tRNA modification gtpase trme, domain 1"/>
    <property type="match status" value="1"/>
</dbReference>
<dbReference type="InterPro" id="IPR006222">
    <property type="entry name" value="GCVT_N"/>
</dbReference>
<feature type="domain" description="GCVT N-terminal" evidence="3">
    <location>
        <begin position="59"/>
        <end position="179"/>
    </location>
</feature>
<dbReference type="Pfam" id="PF01571">
    <property type="entry name" value="GCV_T"/>
    <property type="match status" value="1"/>
</dbReference>
<evidence type="ECO:0000313" key="5">
    <source>
        <dbReference type="EMBL" id="SDO45272.1"/>
    </source>
</evidence>
<name>A0A1H0JP33_9ACTN</name>
<dbReference type="InterPro" id="IPR017703">
    <property type="entry name" value="YgfZ/GCV_T_CS"/>
</dbReference>
<dbReference type="GO" id="GO:0016226">
    <property type="term" value="P:iron-sulfur cluster assembly"/>
    <property type="evidence" value="ECO:0007669"/>
    <property type="project" value="TreeGrafter"/>
</dbReference>
<dbReference type="InterPro" id="IPR045179">
    <property type="entry name" value="YgfZ/GcvT"/>
</dbReference>
<dbReference type="InterPro" id="IPR027266">
    <property type="entry name" value="TrmE/GcvT-like"/>
</dbReference>